<dbReference type="Proteomes" id="UP001442494">
    <property type="component" value="Unassembled WGS sequence"/>
</dbReference>
<evidence type="ECO:0000256" key="1">
    <source>
        <dbReference type="SAM" id="MobiDB-lite"/>
    </source>
</evidence>
<dbReference type="PROSITE" id="PS51257">
    <property type="entry name" value="PROKAR_LIPOPROTEIN"/>
    <property type="match status" value="1"/>
</dbReference>
<evidence type="ECO:0000256" key="2">
    <source>
        <dbReference type="SAM" id="SignalP"/>
    </source>
</evidence>
<dbReference type="RefSeq" id="WP_190427938.1">
    <property type="nucleotide sequence ID" value="NZ_JAMPKK010000002.1"/>
</dbReference>
<protein>
    <submittedName>
        <fullName evidence="3">Uncharacterized protein</fullName>
    </submittedName>
</protein>
<proteinExistence type="predicted"/>
<organism evidence="3 4">
    <name type="scientific">Funiculus sociatus GB2-A5</name>
    <dbReference type="NCBI Taxonomy" id="2933946"/>
    <lineage>
        <taxon>Bacteria</taxon>
        <taxon>Bacillati</taxon>
        <taxon>Cyanobacteriota</taxon>
        <taxon>Cyanophyceae</taxon>
        <taxon>Coleofasciculales</taxon>
        <taxon>Coleofasciculaceae</taxon>
        <taxon>Funiculus</taxon>
    </lineage>
</organism>
<gene>
    <name evidence="3" type="ORF">NDI37_01930</name>
</gene>
<sequence>MKLFKVSLAGFAMGLLFLGSCSNGQEAATPDNSPAVSSSETAEKADHSTPAKGGKVVEMGNYHLEFVPEKEDKGTHLDLYLQKGDTHEAIPNAKVTAQVQLPNGSQKTLDMKYDAEGKHYAVLLPEQAPGEYKVVILSDINGEKVNGRFTFNR</sequence>
<reference evidence="3 4" key="1">
    <citation type="submission" date="2022-04" db="EMBL/GenBank/DDBJ databases">
        <title>Positive selection, recombination, and allopatry shape intraspecific diversity of widespread and dominant cyanobacteria.</title>
        <authorList>
            <person name="Wei J."/>
            <person name="Shu W."/>
            <person name="Hu C."/>
        </authorList>
    </citation>
    <scope>NUCLEOTIDE SEQUENCE [LARGE SCALE GENOMIC DNA]</scope>
    <source>
        <strain evidence="3 4">GB2-A5</strain>
    </source>
</reference>
<feature type="region of interest" description="Disordered" evidence="1">
    <location>
        <begin position="24"/>
        <end position="55"/>
    </location>
</feature>
<dbReference type="EMBL" id="JAMPKK010000002">
    <property type="protein sequence ID" value="MEP0863224.1"/>
    <property type="molecule type" value="Genomic_DNA"/>
</dbReference>
<evidence type="ECO:0000313" key="4">
    <source>
        <dbReference type="Proteomes" id="UP001442494"/>
    </source>
</evidence>
<name>A0ABV0JIF4_9CYAN</name>
<evidence type="ECO:0000313" key="3">
    <source>
        <dbReference type="EMBL" id="MEP0863224.1"/>
    </source>
</evidence>
<feature type="chain" id="PRO_5046749412" evidence="2">
    <location>
        <begin position="28"/>
        <end position="153"/>
    </location>
</feature>
<keyword evidence="2" id="KW-0732">Signal</keyword>
<feature type="signal peptide" evidence="2">
    <location>
        <begin position="1"/>
        <end position="27"/>
    </location>
</feature>
<comment type="caution">
    <text evidence="3">The sequence shown here is derived from an EMBL/GenBank/DDBJ whole genome shotgun (WGS) entry which is preliminary data.</text>
</comment>
<accession>A0ABV0JIF4</accession>
<keyword evidence="4" id="KW-1185">Reference proteome</keyword>
<feature type="compositionally biased region" description="Polar residues" evidence="1">
    <location>
        <begin position="24"/>
        <end position="40"/>
    </location>
</feature>